<dbReference type="PANTHER" id="PTHR32294:SF0">
    <property type="entry name" value="DNA POLYMERASE III SUBUNIT ALPHA"/>
    <property type="match status" value="1"/>
</dbReference>
<dbReference type="Pfam" id="PF17657">
    <property type="entry name" value="DNA_pol3_finger"/>
    <property type="match status" value="1"/>
</dbReference>
<dbReference type="InterPro" id="IPR041931">
    <property type="entry name" value="DNA_pol3_alpha_thumb_dom"/>
</dbReference>
<evidence type="ECO:0000256" key="3">
    <source>
        <dbReference type="ARBA" id="ARBA00012417"/>
    </source>
</evidence>
<dbReference type="GO" id="GO:0006260">
    <property type="term" value="P:DNA replication"/>
    <property type="evidence" value="ECO:0007669"/>
    <property type="project" value="UniProtKB-KW"/>
</dbReference>
<dbReference type="InterPro" id="IPR016195">
    <property type="entry name" value="Pol/histidinol_Pase-like"/>
</dbReference>
<dbReference type="GO" id="GO:0008408">
    <property type="term" value="F:3'-5' exonuclease activity"/>
    <property type="evidence" value="ECO:0007669"/>
    <property type="project" value="InterPro"/>
</dbReference>
<comment type="subcellular location">
    <subcellularLocation>
        <location evidence="1">Cytoplasm</location>
    </subcellularLocation>
</comment>
<dbReference type="Pfam" id="PF14579">
    <property type="entry name" value="HHH_6"/>
    <property type="match status" value="1"/>
</dbReference>
<dbReference type="Gene3D" id="2.40.50.140">
    <property type="entry name" value="Nucleic acid-binding proteins"/>
    <property type="match status" value="1"/>
</dbReference>
<evidence type="ECO:0000256" key="5">
    <source>
        <dbReference type="ARBA" id="ARBA00022679"/>
    </source>
</evidence>
<reference evidence="13" key="1">
    <citation type="submission" date="2019-07" db="EMBL/GenBank/DDBJ databases">
        <title>Bacillus alkalisoli sp. nov. isolated from saline soil.</title>
        <authorList>
            <person name="Sun J.-Q."/>
            <person name="Xu L."/>
        </authorList>
    </citation>
    <scope>NUCLEOTIDE SEQUENCE [LARGE SCALE GENOMIC DNA]</scope>
    <source>
        <strain evidence="13">M4U3P1</strain>
    </source>
</reference>
<evidence type="ECO:0000313" key="12">
    <source>
        <dbReference type="EMBL" id="QKS72042.1"/>
    </source>
</evidence>
<evidence type="ECO:0000256" key="2">
    <source>
        <dbReference type="ARBA" id="ARBA00009496"/>
    </source>
</evidence>
<evidence type="ECO:0000259" key="11">
    <source>
        <dbReference type="SMART" id="SM00481"/>
    </source>
</evidence>
<dbReference type="SUPFAM" id="SSF89550">
    <property type="entry name" value="PHP domain-like"/>
    <property type="match status" value="1"/>
</dbReference>
<accession>A0A859FHA8</accession>
<evidence type="ECO:0000256" key="7">
    <source>
        <dbReference type="ARBA" id="ARBA00022705"/>
    </source>
</evidence>
<keyword evidence="6 12" id="KW-0548">Nucleotidyltransferase</keyword>
<name>A0A859FHA8_9BACI</name>
<dbReference type="Proteomes" id="UP000318138">
    <property type="component" value="Chromosome"/>
</dbReference>
<dbReference type="InterPro" id="IPR003141">
    <property type="entry name" value="Pol/His_phosphatase_N"/>
</dbReference>
<dbReference type="Pfam" id="PF01336">
    <property type="entry name" value="tRNA_anti-codon"/>
    <property type="match status" value="1"/>
</dbReference>
<dbReference type="AlphaFoldDB" id="A0A859FHA8"/>
<comment type="similarity">
    <text evidence="2">Belongs to the DNA polymerase type-C family. DnaE subfamily.</text>
</comment>
<dbReference type="Gene3D" id="1.10.10.1600">
    <property type="entry name" value="Bacterial DNA polymerase III alpha subunit, thumb domain"/>
    <property type="match status" value="1"/>
</dbReference>
<dbReference type="EMBL" id="CP041372">
    <property type="protein sequence ID" value="QKS72042.1"/>
    <property type="molecule type" value="Genomic_DNA"/>
</dbReference>
<dbReference type="InterPro" id="IPR011708">
    <property type="entry name" value="DNA_pol3_alpha_NTPase_dom"/>
</dbReference>
<proteinExistence type="inferred from homology"/>
<evidence type="ECO:0000256" key="10">
    <source>
        <dbReference type="ARBA" id="ARBA00049244"/>
    </source>
</evidence>
<dbReference type="Gene3D" id="1.10.150.870">
    <property type="match status" value="1"/>
</dbReference>
<dbReference type="NCBIfam" id="TIGR00594">
    <property type="entry name" value="polc"/>
    <property type="match status" value="1"/>
</dbReference>
<dbReference type="NCBIfam" id="NF004226">
    <property type="entry name" value="PRK05673.1"/>
    <property type="match status" value="1"/>
</dbReference>
<dbReference type="PANTHER" id="PTHR32294">
    <property type="entry name" value="DNA POLYMERASE III SUBUNIT ALPHA"/>
    <property type="match status" value="1"/>
</dbReference>
<evidence type="ECO:0000256" key="8">
    <source>
        <dbReference type="ARBA" id="ARBA00022932"/>
    </source>
</evidence>
<dbReference type="InterPro" id="IPR004805">
    <property type="entry name" value="DnaE2/DnaE/PolC"/>
</dbReference>
<dbReference type="CDD" id="cd04485">
    <property type="entry name" value="DnaE_OBF"/>
    <property type="match status" value="1"/>
</dbReference>
<dbReference type="RefSeq" id="WP_176010025.1">
    <property type="nucleotide sequence ID" value="NZ_CP041372.2"/>
</dbReference>
<dbReference type="SUPFAM" id="SSF50249">
    <property type="entry name" value="Nucleic acid-binding proteins"/>
    <property type="match status" value="1"/>
</dbReference>
<dbReference type="GO" id="GO:0003676">
    <property type="term" value="F:nucleic acid binding"/>
    <property type="evidence" value="ECO:0007669"/>
    <property type="project" value="InterPro"/>
</dbReference>
<sequence length="1111" mass="126011">MSFVHLHVHSEYSLLQSAARIDGLVRRAKELHYDTLALTDIDAMYGAIPFFEACQKYEIKPIIGVEISVESASTRLLLLAKNQSGYEGLVKLVTICNTKEERERFITYEELAEFASNFVIISPFIEGPIQAAVMSGQDALAIYKQLKAMTENVYVELQPIRTREARQKLLDVSAFAKANTIRTVASNHVQFLYPEDMEATKTLHAIKLGCSIEELPTVTAEENYLTSPEEMVEHFSSLPEAIRATREIADMCSFEPPMNELHLPSFDVADSKRELAEWCDRGLHKRYGKAITEDIQKRLQHELSVIGNMGFEDYFLIVADFMQFAHREGIPTGPGRGSAAGSLVAYVLEITNVDPIKYGLLFERFLNPERVSMPDIDIDFSDIDRDLVIQYVANKYGKERVAQIVTFGTLAAKAALRDSARTLQIDPRKIDQLAKLVPSKPQTKLKDAMEVKRFKELVDGDEELARLYRIAETIEGLPRHTSVHAAGIVMSKERLDSLVPLQSGNDGLYITQYPMGVLEKIGLLKMDFLGLRNLSFMQRVLYLSREQGNAIDIENLPSSDEATFKVLGDGDTSGIFQLESQGMRSVLRRLKPTSFEDIVAVNALYRPGPMEQIPVYINRKHGKEAVQYPHTDLTDILKPTYGVMIYQEQIMQIAAKMAGYRLGEADLLRRAVSKKKREDLEQGREQFVNGARRLDYSEQDALTVYDLIVRFADYGFNRSHAVAYSMISYQLAYLKAHVPHAFMSGLMDTSLHHHEKLADYVNETKKMGIAVLAPSVTESHVRCTLEGDAIRLGLGMIKHIGYRAMQQIVDARREKRFADFFDFVDRLQHVLNRRALEVLIVSGSLDDIHPNRNELLASLDEALVFAEKEQEKRQQGDDFLFFEEDVRPTYKEAKELPLLERLRLERETVGFYLSGHPLEEAMELLSTYKRMTIAEAKEQKPHVSVRVAGLVESVRAIETKKKEQMAFVLLSDESGELDITVFPKQYKEHQLKLTPGDQLFIEGKLQEYSGELSLILDKCTTVETLMERAEAEREPTLYLFIPTVKEKTGLDELKKLLEDTPGDTKVVMKYESTNQVIRLSEMWNVGVDASFITKLKGLLGVKNVVLKNQRV</sequence>
<evidence type="ECO:0000256" key="1">
    <source>
        <dbReference type="ARBA" id="ARBA00004496"/>
    </source>
</evidence>
<protein>
    <recommendedName>
        <fullName evidence="4">DNA polymerase III subunit alpha</fullName>
        <ecNumber evidence="3">2.7.7.7</ecNumber>
    </recommendedName>
</protein>
<keyword evidence="5 12" id="KW-0808">Transferase</keyword>
<dbReference type="KEGG" id="psua:FLK61_35865"/>
<keyword evidence="8" id="KW-0239">DNA-directed DNA polymerase</keyword>
<evidence type="ECO:0000256" key="6">
    <source>
        <dbReference type="ARBA" id="ARBA00022695"/>
    </source>
</evidence>
<dbReference type="InterPro" id="IPR012340">
    <property type="entry name" value="NA-bd_OB-fold"/>
</dbReference>
<dbReference type="Pfam" id="PF07733">
    <property type="entry name" value="DNA_pol3_alpha"/>
    <property type="match status" value="1"/>
</dbReference>
<dbReference type="InterPro" id="IPR029460">
    <property type="entry name" value="DNAPol_HHH"/>
</dbReference>
<gene>
    <name evidence="12" type="primary">dnaE</name>
    <name evidence="12" type="ORF">FLK61_35865</name>
</gene>
<dbReference type="Pfam" id="PF02811">
    <property type="entry name" value="PHP"/>
    <property type="match status" value="1"/>
</dbReference>
<dbReference type="GO" id="GO:0005737">
    <property type="term" value="C:cytoplasm"/>
    <property type="evidence" value="ECO:0007669"/>
    <property type="project" value="UniProtKB-SubCell"/>
</dbReference>
<feature type="domain" description="Polymerase/histidinol phosphatase N-terminal" evidence="11">
    <location>
        <begin position="4"/>
        <end position="71"/>
    </location>
</feature>
<dbReference type="Gene3D" id="3.20.20.140">
    <property type="entry name" value="Metal-dependent hydrolases"/>
    <property type="match status" value="1"/>
</dbReference>
<evidence type="ECO:0000256" key="9">
    <source>
        <dbReference type="ARBA" id="ARBA00025611"/>
    </source>
</evidence>
<keyword evidence="13" id="KW-1185">Reference proteome</keyword>
<dbReference type="InterPro" id="IPR040982">
    <property type="entry name" value="DNA_pol3_finger"/>
</dbReference>
<dbReference type="InterPro" id="IPR004013">
    <property type="entry name" value="PHP_dom"/>
</dbReference>
<dbReference type="EC" id="2.7.7.7" evidence="3"/>
<comment type="function">
    <text evidence="9">DNA polymerase III is a complex, multichain enzyme responsible for most of the replicative synthesis in bacteria. This DNA polymerase also exhibits 3' to 5' exonuclease activity. The alpha chain is the DNA polymerase.</text>
</comment>
<comment type="catalytic activity">
    <reaction evidence="10">
        <text>DNA(n) + a 2'-deoxyribonucleoside 5'-triphosphate = DNA(n+1) + diphosphate</text>
        <dbReference type="Rhea" id="RHEA:22508"/>
        <dbReference type="Rhea" id="RHEA-COMP:17339"/>
        <dbReference type="Rhea" id="RHEA-COMP:17340"/>
        <dbReference type="ChEBI" id="CHEBI:33019"/>
        <dbReference type="ChEBI" id="CHEBI:61560"/>
        <dbReference type="ChEBI" id="CHEBI:173112"/>
        <dbReference type="EC" id="2.7.7.7"/>
    </reaction>
</comment>
<dbReference type="SMART" id="SM00481">
    <property type="entry name" value="POLIIIAc"/>
    <property type="match status" value="1"/>
</dbReference>
<dbReference type="GO" id="GO:0003887">
    <property type="term" value="F:DNA-directed DNA polymerase activity"/>
    <property type="evidence" value="ECO:0007669"/>
    <property type="project" value="UniProtKB-KW"/>
</dbReference>
<evidence type="ECO:0000256" key="4">
    <source>
        <dbReference type="ARBA" id="ARBA00019114"/>
    </source>
</evidence>
<evidence type="ECO:0000313" key="13">
    <source>
        <dbReference type="Proteomes" id="UP000318138"/>
    </source>
</evidence>
<keyword evidence="7" id="KW-0235">DNA replication</keyword>
<dbReference type="InterPro" id="IPR004365">
    <property type="entry name" value="NA-bd_OB_tRNA"/>
</dbReference>
<organism evidence="12 13">
    <name type="scientific">Paenalkalicoccus suaedae</name>
    <dbReference type="NCBI Taxonomy" id="2592382"/>
    <lineage>
        <taxon>Bacteria</taxon>
        <taxon>Bacillati</taxon>
        <taxon>Bacillota</taxon>
        <taxon>Bacilli</taxon>
        <taxon>Bacillales</taxon>
        <taxon>Bacillaceae</taxon>
        <taxon>Paenalkalicoccus</taxon>
    </lineage>
</organism>